<proteinExistence type="predicted"/>
<feature type="compositionally biased region" description="Low complexity" evidence="1">
    <location>
        <begin position="8"/>
        <end position="21"/>
    </location>
</feature>
<feature type="transmembrane region" description="Helical" evidence="2">
    <location>
        <begin position="77"/>
        <end position="99"/>
    </location>
</feature>
<keyword evidence="2" id="KW-1133">Transmembrane helix</keyword>
<name>A0ABP1RBC5_9HEXA</name>
<accession>A0ABP1RBC5</accession>
<evidence type="ECO:0000256" key="1">
    <source>
        <dbReference type="SAM" id="MobiDB-lite"/>
    </source>
</evidence>
<organism evidence="3 4">
    <name type="scientific">Orchesella dallaii</name>
    <dbReference type="NCBI Taxonomy" id="48710"/>
    <lineage>
        <taxon>Eukaryota</taxon>
        <taxon>Metazoa</taxon>
        <taxon>Ecdysozoa</taxon>
        <taxon>Arthropoda</taxon>
        <taxon>Hexapoda</taxon>
        <taxon>Collembola</taxon>
        <taxon>Entomobryomorpha</taxon>
        <taxon>Entomobryoidea</taxon>
        <taxon>Orchesellidae</taxon>
        <taxon>Orchesellinae</taxon>
        <taxon>Orchesella</taxon>
    </lineage>
</organism>
<dbReference type="PANTHER" id="PTHR33539">
    <property type="entry name" value="UPF0764 PROTEIN C16ORF89"/>
    <property type="match status" value="1"/>
</dbReference>
<gene>
    <name evidence="3" type="ORF">ODALV1_LOCUS19823</name>
</gene>
<dbReference type="PANTHER" id="PTHR33539:SF1">
    <property type="entry name" value="UPF0764 PROTEIN C16ORF89"/>
    <property type="match status" value="1"/>
</dbReference>
<evidence type="ECO:0000313" key="4">
    <source>
        <dbReference type="Proteomes" id="UP001642540"/>
    </source>
</evidence>
<evidence type="ECO:0008006" key="5">
    <source>
        <dbReference type="Google" id="ProtNLM"/>
    </source>
</evidence>
<dbReference type="Pfam" id="PF15882">
    <property type="entry name" value="DUF4735"/>
    <property type="match status" value="1"/>
</dbReference>
<dbReference type="InterPro" id="IPR031751">
    <property type="entry name" value="DUF4735"/>
</dbReference>
<evidence type="ECO:0000313" key="3">
    <source>
        <dbReference type="EMBL" id="CAL8122478.1"/>
    </source>
</evidence>
<keyword evidence="2" id="KW-0812">Transmembrane</keyword>
<keyword evidence="4" id="KW-1185">Reference proteome</keyword>
<dbReference type="Proteomes" id="UP001642540">
    <property type="component" value="Unassembled WGS sequence"/>
</dbReference>
<protein>
    <recommendedName>
        <fullName evidence="5">Angiotensin-converting enzyme</fullName>
    </recommendedName>
</protein>
<reference evidence="3 4" key="1">
    <citation type="submission" date="2024-08" db="EMBL/GenBank/DDBJ databases">
        <authorList>
            <person name="Cucini C."/>
            <person name="Frati F."/>
        </authorList>
    </citation>
    <scope>NUCLEOTIDE SEQUENCE [LARGE SCALE GENOMIC DNA]</scope>
</reference>
<sequence>MTRWKGWSASNSSTASSSSTSGEVVDNEEVDYYNRAIDTEIPSSPNTCLLFPKETSSSQPLFPVSRKHFLIMTCKRTLFACRGVFLFCGVVFVIVSLVASSSELINQSNPNGSAEGGSGNLTESNYDRSKYRVTPVELPKGFYSMVNRNYFNASFNTECGYKKSDYALIADALKKGLEFFERNVDNITVLDASLGAKIVAEQLKLTVSTHPKLPLEVQQYVERLWKLAEKLSVNITETVKGTTKNIADLAQTLPWIETKGLWELPRNGRWYKRGQLKYFEPTSGEDFEPLWKIVSRKEIIGEQESDACISQVFHCDVANITEKCHEVFLSVERSMYSLTHQVIYMLLAQKNKCYARETWYHIETLQNEGNPFLEKLCGKVWQEANSIAEANFPPRYRDLFIEQIGMCALAGYTDFLQRDWLRRIISWQSVSTSGCFGGKRRRIPTIGMLVEEYQRKQQKHNIRQSHRRHGTRRKRSDMVLEDENRDKCSVHFTSVGITALSLHLRYFFDSCLDSY</sequence>
<dbReference type="EMBL" id="CAXLJM020000068">
    <property type="protein sequence ID" value="CAL8122478.1"/>
    <property type="molecule type" value="Genomic_DNA"/>
</dbReference>
<keyword evidence="2" id="KW-0472">Membrane</keyword>
<comment type="caution">
    <text evidence="3">The sequence shown here is derived from an EMBL/GenBank/DDBJ whole genome shotgun (WGS) entry which is preliminary data.</text>
</comment>
<evidence type="ECO:0000256" key="2">
    <source>
        <dbReference type="SAM" id="Phobius"/>
    </source>
</evidence>
<feature type="region of interest" description="Disordered" evidence="1">
    <location>
        <begin position="1"/>
        <end position="23"/>
    </location>
</feature>